<dbReference type="AlphaFoldDB" id="A0A0P6XJ56"/>
<dbReference type="PROSITE" id="PS51186">
    <property type="entry name" value="GNAT"/>
    <property type="match status" value="1"/>
</dbReference>
<dbReference type="SUPFAM" id="SSF55729">
    <property type="entry name" value="Acyl-CoA N-acyltransferases (Nat)"/>
    <property type="match status" value="1"/>
</dbReference>
<accession>A0A0P6XJ56</accession>
<keyword evidence="2" id="KW-0012">Acyltransferase</keyword>
<dbReference type="GO" id="GO:0016747">
    <property type="term" value="F:acyltransferase activity, transferring groups other than amino-acyl groups"/>
    <property type="evidence" value="ECO:0007669"/>
    <property type="project" value="InterPro"/>
</dbReference>
<dbReference type="InterPro" id="IPR050832">
    <property type="entry name" value="Bact_Acetyltransf"/>
</dbReference>
<name>A0A0P6XJ56_9CHLR</name>
<evidence type="ECO:0000259" key="3">
    <source>
        <dbReference type="PROSITE" id="PS51186"/>
    </source>
</evidence>
<dbReference type="Proteomes" id="UP000050501">
    <property type="component" value="Unassembled WGS sequence"/>
</dbReference>
<dbReference type="CDD" id="cd04301">
    <property type="entry name" value="NAT_SF"/>
    <property type="match status" value="1"/>
</dbReference>
<keyword evidence="5" id="KW-1185">Reference proteome</keyword>
<sequence length="300" mass="32582">MPFHLRPAQANDLPALQEVEKLSTPSLTYLPYVFEQFLRDPGGELSVAEDESGRLVGCGKFTRLPDGSAWLETLRVIPACQGQGIGKLFYQRFLDTARAQGVTTLRMYTGVENHTSRGLAERFGFTLAETLRGYRRPCPSEAPALAASGWHPLGTPASVAPILAAQRAAWGPFLVLNRTFYPLTSALAELAVQQGWAFQNADSGDFCILGARFMPQQALHLGLLSGDLDGCLIFALQQAYQRSVPTLICTLPASASAVQAALLRHGFQPEPADLIVMEAHFPEYVPQPSQRPRTGTAVST</sequence>
<organism evidence="4 5">
    <name type="scientific">Levilinea saccharolytica</name>
    <dbReference type="NCBI Taxonomy" id="229921"/>
    <lineage>
        <taxon>Bacteria</taxon>
        <taxon>Bacillati</taxon>
        <taxon>Chloroflexota</taxon>
        <taxon>Anaerolineae</taxon>
        <taxon>Anaerolineales</taxon>
        <taxon>Anaerolineaceae</taxon>
        <taxon>Levilinea</taxon>
    </lineage>
</organism>
<dbReference type="STRING" id="229921.ADN01_17630"/>
<proteinExistence type="predicted"/>
<dbReference type="EMBL" id="LGCM01000065">
    <property type="protein sequence ID" value="KPL75654.1"/>
    <property type="molecule type" value="Genomic_DNA"/>
</dbReference>
<comment type="caution">
    <text evidence="4">The sequence shown here is derived from an EMBL/GenBank/DDBJ whole genome shotgun (WGS) entry which is preliminary data.</text>
</comment>
<dbReference type="RefSeq" id="WP_062417094.1">
    <property type="nucleotide sequence ID" value="NZ_DF967974.1"/>
</dbReference>
<dbReference type="InterPro" id="IPR016181">
    <property type="entry name" value="Acyl_CoA_acyltransferase"/>
</dbReference>
<evidence type="ECO:0000256" key="2">
    <source>
        <dbReference type="ARBA" id="ARBA00023315"/>
    </source>
</evidence>
<dbReference type="OrthoDB" id="9789081at2"/>
<gene>
    <name evidence="4" type="ORF">ADN01_17630</name>
</gene>
<protein>
    <recommendedName>
        <fullName evidence="3">N-acetyltransferase domain-containing protein</fullName>
    </recommendedName>
</protein>
<dbReference type="PANTHER" id="PTHR43877:SF2">
    <property type="entry name" value="AMINOALKYLPHOSPHONATE N-ACETYLTRANSFERASE-RELATED"/>
    <property type="match status" value="1"/>
</dbReference>
<dbReference type="Gene3D" id="3.40.630.30">
    <property type="match status" value="1"/>
</dbReference>
<reference evidence="4 5" key="1">
    <citation type="submission" date="2015-07" db="EMBL/GenBank/DDBJ databases">
        <title>Genome sequence of Levilinea saccharolytica DSM 16555.</title>
        <authorList>
            <person name="Hemp J."/>
            <person name="Ward L.M."/>
            <person name="Pace L.A."/>
            <person name="Fischer W.W."/>
        </authorList>
    </citation>
    <scope>NUCLEOTIDE SEQUENCE [LARGE SCALE GENOMIC DNA]</scope>
    <source>
        <strain evidence="4 5">KIBI-1</strain>
    </source>
</reference>
<evidence type="ECO:0000313" key="5">
    <source>
        <dbReference type="Proteomes" id="UP000050501"/>
    </source>
</evidence>
<keyword evidence="1" id="KW-0808">Transferase</keyword>
<dbReference type="InterPro" id="IPR000182">
    <property type="entry name" value="GNAT_dom"/>
</dbReference>
<feature type="domain" description="N-acetyltransferase" evidence="3">
    <location>
        <begin position="3"/>
        <end position="154"/>
    </location>
</feature>
<dbReference type="PANTHER" id="PTHR43877">
    <property type="entry name" value="AMINOALKYLPHOSPHONATE N-ACETYLTRANSFERASE-RELATED-RELATED"/>
    <property type="match status" value="1"/>
</dbReference>
<dbReference type="Pfam" id="PF00583">
    <property type="entry name" value="Acetyltransf_1"/>
    <property type="match status" value="1"/>
</dbReference>
<evidence type="ECO:0000256" key="1">
    <source>
        <dbReference type="ARBA" id="ARBA00022679"/>
    </source>
</evidence>
<evidence type="ECO:0000313" key="4">
    <source>
        <dbReference type="EMBL" id="KPL75654.1"/>
    </source>
</evidence>